<evidence type="ECO:0000256" key="1">
    <source>
        <dbReference type="SAM" id="MobiDB-lite"/>
    </source>
</evidence>
<evidence type="ECO:0000313" key="3">
    <source>
        <dbReference type="Proteomes" id="UP000026962"/>
    </source>
</evidence>
<keyword evidence="3" id="KW-1185">Reference proteome</keyword>
<dbReference type="EnsemblPlants" id="OPUNC03G05120.1">
    <property type="protein sequence ID" value="OPUNC03G05120.1"/>
    <property type="gene ID" value="OPUNC03G05120"/>
</dbReference>
<feature type="region of interest" description="Disordered" evidence="1">
    <location>
        <begin position="1"/>
        <end position="70"/>
    </location>
</feature>
<reference evidence="2" key="1">
    <citation type="submission" date="2015-04" db="UniProtKB">
        <authorList>
            <consortium name="EnsemblPlants"/>
        </authorList>
    </citation>
    <scope>IDENTIFICATION</scope>
</reference>
<protein>
    <submittedName>
        <fullName evidence="2">Uncharacterized protein</fullName>
    </submittedName>
</protein>
<name>A0A0E0K9D9_ORYPU</name>
<feature type="compositionally biased region" description="Low complexity" evidence="1">
    <location>
        <begin position="432"/>
        <end position="441"/>
    </location>
</feature>
<evidence type="ECO:0000313" key="2">
    <source>
        <dbReference type="EnsemblPlants" id="OPUNC03G05120.1"/>
    </source>
</evidence>
<sequence length="1086" mass="123252">MEEKHDTEYPPSQGNHPSASHLPMSGSRRPPQGYETQNPTGLNPRRAHLPKYDSSSSSSSMSSYNPQFDPRYQSGHYSSFGGLSFPQNADVPAQIGGHGEGSFRQQHQQQYFVKLILLSLSSSSSSNSGCLIPMWVTCPPRTTRHRLTKRTRRQDFLSVNKDEIFDQFKVNAGSVIGNINPEVTVDVPTGIGVSVIGGYFEEASVAHERGLSWVGDFDRHDMFLTEKEPTQCTIMKVPSHLATAENIDLDHISLMNCLLSWFERMDGQRPPFFDELFQRIRFPVTAKHPVGRDKCLYVLRNHPMFAHSAKRRGFLEDFYKFYKTLSPEEREKFLQQTNHDLFEFIFHLLVDDDDFLLNIFWKNKDRSLEQKRSALQEGMEGKQRLPFTSEDLYVAIYLRHLIVQGPEYSKGYGTQNPTGLNPRRAHLPKYGSTSSSSSSSSHNPQFDPHYQSRHYSSFGGLSFPQNADVPAQIGGHGEGSFCQQHQQQYFVKLILLSLSSSSSSNSGCVIPMWVTCPPRTTRHRLTKCTRGQVASFHPNRDFFSVNKDEIFDRFKSNVGSVVGNINPEVTVDVPTGIGVSDFFSVNKDEIFDRFKSNVGSVVGNINPEVTVDVPTGIGVSVIGGYFEEASVAHERGLSCTGDFDRHDMFVTEKEPTQCTIMKAPSDLSTAENIDLDHISLMNCLLSWFERMDGQRPPFFDELFQRIRFPVTAKDPVGRDKYLYVLGNHPEDFYKFYKTLSPEGREKFLQQTNHDLFEFIFHLLVDDDDFLLNIFWKNKDRSLEQKRSALQEGMDGKQRLPFTGEDLYVDIYLRQLIVHGPKYSKEEGDCIDISLLELDLIGAQHFPWFLPQFMEQLLEMGYGTQNPTGLNPRRAHLPKYGSSSSSSSSSSYNPQFDPHYQSRHYSSFGGLCFPKNANVPAQIGGHGEGSFRQQHQQQYFCQFDPTIPQQFQQQQQWLSDPNVGHLPSTNYSAQTNQTRHGFSNKRSGNVSKSFLWVRELGKFRITLVPLQDFLSVNKDEIFDQFKFNAGSVVGNINPEVTVDVPTGIGVSVIGGYFEEASVSHERGLSWAGDFDRHDMFVTEKEPT</sequence>
<dbReference type="AlphaFoldDB" id="A0A0E0K9D9"/>
<feature type="compositionally biased region" description="Low complexity" evidence="1">
    <location>
        <begin position="54"/>
        <end position="63"/>
    </location>
</feature>
<reference evidence="2" key="2">
    <citation type="submission" date="2018-05" db="EMBL/GenBank/DDBJ databases">
        <title>OpunRS2 (Oryza punctata Reference Sequence Version 2).</title>
        <authorList>
            <person name="Zhang J."/>
            <person name="Kudrna D."/>
            <person name="Lee S."/>
            <person name="Talag J."/>
            <person name="Welchert J."/>
            <person name="Wing R.A."/>
        </authorList>
    </citation>
    <scope>NUCLEOTIDE SEQUENCE [LARGE SCALE GENOMIC DNA]</scope>
</reference>
<dbReference type="HOGENOM" id="CLU_285352_0_0_1"/>
<organism evidence="2">
    <name type="scientific">Oryza punctata</name>
    <name type="common">Red rice</name>
    <dbReference type="NCBI Taxonomy" id="4537"/>
    <lineage>
        <taxon>Eukaryota</taxon>
        <taxon>Viridiplantae</taxon>
        <taxon>Streptophyta</taxon>
        <taxon>Embryophyta</taxon>
        <taxon>Tracheophyta</taxon>
        <taxon>Spermatophyta</taxon>
        <taxon>Magnoliopsida</taxon>
        <taxon>Liliopsida</taxon>
        <taxon>Poales</taxon>
        <taxon>Poaceae</taxon>
        <taxon>BOP clade</taxon>
        <taxon>Oryzoideae</taxon>
        <taxon>Oryzeae</taxon>
        <taxon>Oryzinae</taxon>
        <taxon>Oryza</taxon>
    </lineage>
</organism>
<feature type="compositionally biased region" description="Low complexity" evidence="1">
    <location>
        <begin position="881"/>
        <end position="890"/>
    </location>
</feature>
<feature type="region of interest" description="Disordered" evidence="1">
    <location>
        <begin position="867"/>
        <end position="895"/>
    </location>
</feature>
<feature type="region of interest" description="Disordered" evidence="1">
    <location>
        <begin position="413"/>
        <end position="449"/>
    </location>
</feature>
<dbReference type="PANTHER" id="PTHR35161:SF19">
    <property type="entry name" value="OS02G0113400 PROTEIN"/>
    <property type="match status" value="1"/>
</dbReference>
<accession>A0A0E0K9D9</accession>
<dbReference type="Proteomes" id="UP000026962">
    <property type="component" value="Chromosome 3"/>
</dbReference>
<dbReference type="PANTHER" id="PTHR35161">
    <property type="entry name" value="OS02G0303100 PROTEIN"/>
    <property type="match status" value="1"/>
</dbReference>
<proteinExistence type="predicted"/>
<dbReference type="Gramene" id="OPUNC03G05120.1">
    <property type="protein sequence ID" value="OPUNC03G05120.1"/>
    <property type="gene ID" value="OPUNC03G05120"/>
</dbReference>